<dbReference type="Pfam" id="PF00196">
    <property type="entry name" value="GerE"/>
    <property type="match status" value="1"/>
</dbReference>
<evidence type="ECO:0000313" key="10">
    <source>
        <dbReference type="Proteomes" id="UP000249522"/>
    </source>
</evidence>
<dbReference type="InterPro" id="IPR036388">
    <property type="entry name" value="WH-like_DNA-bd_sf"/>
</dbReference>
<dbReference type="CDD" id="cd06170">
    <property type="entry name" value="LuxR_C_like"/>
    <property type="match status" value="1"/>
</dbReference>
<dbReference type="InterPro" id="IPR039420">
    <property type="entry name" value="WalR-like"/>
</dbReference>
<evidence type="ECO:0000259" key="8">
    <source>
        <dbReference type="PROSITE" id="PS50110"/>
    </source>
</evidence>
<dbReference type="OrthoDB" id="118459at2"/>
<name>A0A2W1LKC9_9BACL</name>
<dbReference type="SUPFAM" id="SSF52172">
    <property type="entry name" value="CheY-like"/>
    <property type="match status" value="1"/>
</dbReference>
<keyword evidence="10" id="KW-1185">Reference proteome</keyword>
<dbReference type="PANTHER" id="PTHR43214">
    <property type="entry name" value="TWO-COMPONENT RESPONSE REGULATOR"/>
    <property type="match status" value="1"/>
</dbReference>
<organism evidence="9 10">
    <name type="scientific">Paenibacillus sambharensis</name>
    <dbReference type="NCBI Taxonomy" id="1803190"/>
    <lineage>
        <taxon>Bacteria</taxon>
        <taxon>Bacillati</taxon>
        <taxon>Bacillota</taxon>
        <taxon>Bacilli</taxon>
        <taxon>Bacillales</taxon>
        <taxon>Paenibacillaceae</taxon>
        <taxon>Paenibacillus</taxon>
    </lineage>
</organism>
<dbReference type="GO" id="GO:0003677">
    <property type="term" value="F:DNA binding"/>
    <property type="evidence" value="ECO:0007669"/>
    <property type="project" value="UniProtKB-KW"/>
</dbReference>
<reference evidence="9 10" key="1">
    <citation type="submission" date="2018-06" db="EMBL/GenBank/DDBJ databases">
        <title>Paenibacillus imtechensis sp. nov.</title>
        <authorList>
            <person name="Pinnaka A.K."/>
            <person name="Singh H."/>
            <person name="Kaur M."/>
        </authorList>
    </citation>
    <scope>NUCLEOTIDE SEQUENCE [LARGE SCALE GENOMIC DNA]</scope>
    <source>
        <strain evidence="9 10">SMB1</strain>
    </source>
</reference>
<dbReference type="InterPro" id="IPR011006">
    <property type="entry name" value="CheY-like_superfamily"/>
</dbReference>
<dbReference type="Proteomes" id="UP000249522">
    <property type="component" value="Unassembled WGS sequence"/>
</dbReference>
<dbReference type="InterPro" id="IPR001789">
    <property type="entry name" value="Sig_transdc_resp-reg_receiver"/>
</dbReference>
<dbReference type="Pfam" id="PF00072">
    <property type="entry name" value="Response_reg"/>
    <property type="match status" value="1"/>
</dbReference>
<feature type="domain" description="Response regulatory" evidence="8">
    <location>
        <begin position="13"/>
        <end position="133"/>
    </location>
</feature>
<dbReference type="CDD" id="cd17535">
    <property type="entry name" value="REC_NarL-like"/>
    <property type="match status" value="1"/>
</dbReference>
<evidence type="ECO:0000256" key="5">
    <source>
        <dbReference type="ARBA" id="ARBA00023163"/>
    </source>
</evidence>
<dbReference type="GO" id="GO:0000160">
    <property type="term" value="P:phosphorelay signal transduction system"/>
    <property type="evidence" value="ECO:0007669"/>
    <property type="project" value="UniProtKB-KW"/>
</dbReference>
<proteinExistence type="predicted"/>
<dbReference type="AlphaFoldDB" id="A0A2W1LKC9"/>
<dbReference type="PROSITE" id="PS50110">
    <property type="entry name" value="RESPONSE_REGULATORY"/>
    <property type="match status" value="1"/>
</dbReference>
<dbReference type="GO" id="GO:0006355">
    <property type="term" value="P:regulation of DNA-templated transcription"/>
    <property type="evidence" value="ECO:0007669"/>
    <property type="project" value="InterPro"/>
</dbReference>
<gene>
    <name evidence="9" type="ORF">DNH61_12435</name>
</gene>
<feature type="domain" description="HTH luxR-type" evidence="7">
    <location>
        <begin position="158"/>
        <end position="223"/>
    </location>
</feature>
<dbReference type="EMBL" id="QKRB01000044">
    <property type="protein sequence ID" value="PZD95345.1"/>
    <property type="molecule type" value="Genomic_DNA"/>
</dbReference>
<protein>
    <submittedName>
        <fullName evidence="9">DNA-binding response regulator</fullName>
    </submittedName>
</protein>
<evidence type="ECO:0000256" key="2">
    <source>
        <dbReference type="ARBA" id="ARBA00023012"/>
    </source>
</evidence>
<keyword evidence="5" id="KW-0804">Transcription</keyword>
<evidence type="ECO:0000259" key="7">
    <source>
        <dbReference type="PROSITE" id="PS50043"/>
    </source>
</evidence>
<dbReference type="Gene3D" id="3.40.50.2300">
    <property type="match status" value="1"/>
</dbReference>
<dbReference type="InterPro" id="IPR016032">
    <property type="entry name" value="Sig_transdc_resp-reg_C-effctor"/>
</dbReference>
<dbReference type="InterPro" id="IPR000792">
    <property type="entry name" value="Tscrpt_reg_LuxR_C"/>
</dbReference>
<keyword evidence="4 9" id="KW-0238">DNA-binding</keyword>
<dbReference type="SMART" id="SM00448">
    <property type="entry name" value="REC"/>
    <property type="match status" value="1"/>
</dbReference>
<keyword evidence="2" id="KW-0902">Two-component regulatory system</keyword>
<accession>A0A2W1LKC9</accession>
<keyword evidence="3" id="KW-0805">Transcription regulation</keyword>
<dbReference type="PROSITE" id="PS50043">
    <property type="entry name" value="HTH_LUXR_2"/>
    <property type="match status" value="1"/>
</dbReference>
<evidence type="ECO:0000256" key="6">
    <source>
        <dbReference type="PROSITE-ProRule" id="PRU00169"/>
    </source>
</evidence>
<dbReference type="PANTHER" id="PTHR43214:SF1">
    <property type="entry name" value="TRANSCRIPTIONAL REGULATORY PROTEIN COMA"/>
    <property type="match status" value="1"/>
</dbReference>
<dbReference type="SMART" id="SM00421">
    <property type="entry name" value="HTH_LUXR"/>
    <property type="match status" value="1"/>
</dbReference>
<comment type="caution">
    <text evidence="9">The sequence shown here is derived from an EMBL/GenBank/DDBJ whole genome shotgun (WGS) entry which is preliminary data.</text>
</comment>
<evidence type="ECO:0000256" key="3">
    <source>
        <dbReference type="ARBA" id="ARBA00023015"/>
    </source>
</evidence>
<dbReference type="Gene3D" id="1.10.10.10">
    <property type="entry name" value="Winged helix-like DNA-binding domain superfamily/Winged helix DNA-binding domain"/>
    <property type="match status" value="1"/>
</dbReference>
<dbReference type="SUPFAM" id="SSF46894">
    <property type="entry name" value="C-terminal effector domain of the bipartite response regulators"/>
    <property type="match status" value="1"/>
</dbReference>
<evidence type="ECO:0000256" key="4">
    <source>
        <dbReference type="ARBA" id="ARBA00023125"/>
    </source>
</evidence>
<evidence type="ECO:0000256" key="1">
    <source>
        <dbReference type="ARBA" id="ARBA00022553"/>
    </source>
</evidence>
<sequence length="227" mass="25402">MVGQHLKERLQVNLLIVDDHPSVIEGTKVMLQQSGDVKVTMETSPSRVLEELPIHRYDVMLIDLFMREADGREINGIDLASEILRVSPEEVILIYTGFDISPHLNRLIESGISGFVSKTATSEQLMTGIRCAMRREVVLPITTFRQLRQMNSEAVSEVNSAMPAVTEREIAILQQIAMGRGNRVIADSMAMSQRSLEYILTQLFQKLGVKSRVEAVSKAELIGILPR</sequence>
<evidence type="ECO:0000313" key="9">
    <source>
        <dbReference type="EMBL" id="PZD95345.1"/>
    </source>
</evidence>
<keyword evidence="1 6" id="KW-0597">Phosphoprotein</keyword>
<dbReference type="InterPro" id="IPR058245">
    <property type="entry name" value="NreC/VraR/RcsB-like_REC"/>
</dbReference>
<feature type="modified residue" description="4-aspartylphosphate" evidence="6">
    <location>
        <position position="63"/>
    </location>
</feature>